<evidence type="ECO:0000313" key="2">
    <source>
        <dbReference type="EMBL" id="TDM12409.1"/>
    </source>
</evidence>
<comment type="caution">
    <text evidence="2">The sequence shown here is derived from an EMBL/GenBank/DDBJ whole genome shotgun (WGS) entry which is preliminary data.</text>
</comment>
<sequence length="380" mass="43235">MKSYTFLVHNIYHIGGTTRSVINLANCLKAHGHDITLLSVFKSNHQPAYPVHNDIQIRNIIDYSNRYSFIPKIINRLRKYTPFFSPRLIQPDEPGINQFSAYIENRIVDEIKNVSTDFLVGTRATYNLLIAEYSTTATIGMEHMHFAAHPKRLQQAIIEEYVYLDYITTLTSIDRSCYRHYFDKEKVVLLPNIMSPVQVECKKSSIITALGRLEYEKGFDMLIEAAHMIKDELRTYGYQIMLYGDGTEKAELISQIYNLNIGDIIKINPSVNDISPVLSQSQITVIPSRSEGFGMVILEAFAFNNAVAGFNAPLGPKELLVHNENALIADCYNIKQLADYLLTLICNESLREKLIKGGKTTLSKYSPDQVYSMLKDQINN</sequence>
<dbReference type="SUPFAM" id="SSF53756">
    <property type="entry name" value="UDP-Glycosyltransferase/glycogen phosphorylase"/>
    <property type="match status" value="1"/>
</dbReference>
<dbReference type="InterPro" id="IPR001296">
    <property type="entry name" value="Glyco_trans_1"/>
</dbReference>
<dbReference type="GO" id="GO:0016757">
    <property type="term" value="F:glycosyltransferase activity"/>
    <property type="evidence" value="ECO:0007669"/>
    <property type="project" value="InterPro"/>
</dbReference>
<evidence type="ECO:0000259" key="1">
    <source>
        <dbReference type="Pfam" id="PF00534"/>
    </source>
</evidence>
<proteinExistence type="predicted"/>
<dbReference type="Pfam" id="PF00534">
    <property type="entry name" value="Glycos_transf_1"/>
    <property type="match status" value="1"/>
</dbReference>
<dbReference type="EMBL" id="SCWB01000004">
    <property type="protein sequence ID" value="TDM12409.1"/>
    <property type="molecule type" value="Genomic_DNA"/>
</dbReference>
<keyword evidence="3" id="KW-1185">Reference proteome</keyword>
<name>A0A4R6BW28_9STAP</name>
<dbReference type="AlphaFoldDB" id="A0A4R6BW28"/>
<dbReference type="Gene3D" id="3.40.50.2000">
    <property type="entry name" value="Glycogen Phosphorylase B"/>
    <property type="match status" value="2"/>
</dbReference>
<dbReference type="RefSeq" id="WP_133443314.1">
    <property type="nucleotide sequence ID" value="NZ_SCWB01000004.1"/>
</dbReference>
<dbReference type="PANTHER" id="PTHR12526:SF630">
    <property type="entry name" value="GLYCOSYLTRANSFERASE"/>
    <property type="match status" value="1"/>
</dbReference>
<dbReference type="OrthoDB" id="9787617at2"/>
<keyword evidence="2" id="KW-0808">Transferase</keyword>
<reference evidence="2 3" key="1">
    <citation type="submission" date="2019-01" db="EMBL/GenBank/DDBJ databases">
        <title>Draft genome sequences of the type strains of six Macrococcus species.</title>
        <authorList>
            <person name="Mazhar S."/>
            <person name="Altermann E."/>
            <person name="Hill C."/>
            <person name="Mcauliffe O."/>
        </authorList>
    </citation>
    <scope>NUCLEOTIDE SEQUENCE [LARGE SCALE GENOMIC DNA]</scope>
    <source>
        <strain evidence="2 3">CCM4815</strain>
    </source>
</reference>
<gene>
    <name evidence="2" type="ORF">ERX29_03540</name>
</gene>
<evidence type="ECO:0000313" key="3">
    <source>
        <dbReference type="Proteomes" id="UP000294802"/>
    </source>
</evidence>
<feature type="domain" description="Glycosyl transferase family 1" evidence="1">
    <location>
        <begin position="202"/>
        <end position="359"/>
    </location>
</feature>
<dbReference type="Proteomes" id="UP000294802">
    <property type="component" value="Unassembled WGS sequence"/>
</dbReference>
<protein>
    <submittedName>
        <fullName evidence="2">Glycosyltransferase family 4 protein</fullName>
    </submittedName>
</protein>
<dbReference type="PANTHER" id="PTHR12526">
    <property type="entry name" value="GLYCOSYLTRANSFERASE"/>
    <property type="match status" value="1"/>
</dbReference>
<accession>A0A4R6BW28</accession>
<organism evidence="2 3">
    <name type="scientific">Macrococcus lamae</name>
    <dbReference type="NCBI Taxonomy" id="198484"/>
    <lineage>
        <taxon>Bacteria</taxon>
        <taxon>Bacillati</taxon>
        <taxon>Bacillota</taxon>
        <taxon>Bacilli</taxon>
        <taxon>Bacillales</taxon>
        <taxon>Staphylococcaceae</taxon>
        <taxon>Macrococcus</taxon>
    </lineage>
</organism>